<sequence length="79" mass="8976">MLVWAGRVYETVGFDRVLLVNPPLQDFALYNNDAVDLCLYGQGGFMKLLALIENNGIARRYKTLDYITMMLPDMILLSS</sequence>
<reference evidence="1" key="1">
    <citation type="submission" date="2017-10" db="EMBL/GenBank/DDBJ databases">
        <title>Draft genome sequence of the planktic cyanobacteria Tychonema bourrellyi isolated from alpine lentic freshwater.</title>
        <authorList>
            <person name="Tett A."/>
            <person name="Armanini F."/>
            <person name="Asnicar F."/>
            <person name="Boscaini A."/>
            <person name="Pasolli E."/>
            <person name="Zolfo M."/>
            <person name="Donati C."/>
            <person name="Salmaso N."/>
            <person name="Segata N."/>
        </authorList>
    </citation>
    <scope>NUCLEOTIDE SEQUENCE</scope>
    <source>
        <strain evidence="1">FEM_GT703</strain>
    </source>
</reference>
<organism evidence="1 2">
    <name type="scientific">Tychonema bourrellyi FEM_GT703</name>
    <dbReference type="NCBI Taxonomy" id="2040638"/>
    <lineage>
        <taxon>Bacteria</taxon>
        <taxon>Bacillati</taxon>
        <taxon>Cyanobacteriota</taxon>
        <taxon>Cyanophyceae</taxon>
        <taxon>Oscillatoriophycideae</taxon>
        <taxon>Oscillatoriales</taxon>
        <taxon>Microcoleaceae</taxon>
        <taxon>Tychonema</taxon>
    </lineage>
</organism>
<dbReference type="AlphaFoldDB" id="A0A2G4EVY5"/>
<evidence type="ECO:0000313" key="2">
    <source>
        <dbReference type="Proteomes" id="UP000226442"/>
    </source>
</evidence>
<name>A0A2G4EVY5_9CYAN</name>
<keyword evidence="2" id="KW-1185">Reference proteome</keyword>
<proteinExistence type="predicted"/>
<comment type="caution">
    <text evidence="1">The sequence shown here is derived from an EMBL/GenBank/DDBJ whole genome shotgun (WGS) entry which is preliminary data.</text>
</comment>
<gene>
    <name evidence="1" type="ORF">CP500_020170</name>
</gene>
<protein>
    <submittedName>
        <fullName evidence="1">Uncharacterized protein</fullName>
    </submittedName>
</protein>
<accession>A0A2G4EVY5</accession>
<dbReference type="EMBL" id="NXIB02000162">
    <property type="protein sequence ID" value="PHX53693.1"/>
    <property type="molecule type" value="Genomic_DNA"/>
</dbReference>
<dbReference type="Proteomes" id="UP000226442">
    <property type="component" value="Unassembled WGS sequence"/>
</dbReference>
<evidence type="ECO:0000313" key="1">
    <source>
        <dbReference type="EMBL" id="PHX53693.1"/>
    </source>
</evidence>